<dbReference type="Proteomes" id="UP000276834">
    <property type="component" value="Unassembled WGS sequence"/>
</dbReference>
<organism evidence="1 2">
    <name type="scientific">Chloebia gouldiae</name>
    <name type="common">Gouldian finch</name>
    <name type="synonym">Erythrura gouldiae</name>
    <dbReference type="NCBI Taxonomy" id="44316"/>
    <lineage>
        <taxon>Eukaryota</taxon>
        <taxon>Metazoa</taxon>
        <taxon>Chordata</taxon>
        <taxon>Craniata</taxon>
        <taxon>Vertebrata</taxon>
        <taxon>Euteleostomi</taxon>
        <taxon>Archelosauria</taxon>
        <taxon>Archosauria</taxon>
        <taxon>Dinosauria</taxon>
        <taxon>Saurischia</taxon>
        <taxon>Theropoda</taxon>
        <taxon>Coelurosauria</taxon>
        <taxon>Aves</taxon>
        <taxon>Neognathae</taxon>
        <taxon>Neoaves</taxon>
        <taxon>Telluraves</taxon>
        <taxon>Australaves</taxon>
        <taxon>Passeriformes</taxon>
        <taxon>Passeroidea</taxon>
        <taxon>Passeridae</taxon>
        <taxon>Chloebia</taxon>
    </lineage>
</organism>
<gene>
    <name evidence="1" type="ORF">DV515_00009819</name>
</gene>
<dbReference type="AlphaFoldDB" id="A0A3L8SB90"/>
<keyword evidence="2" id="KW-1185">Reference proteome</keyword>
<evidence type="ECO:0000313" key="2">
    <source>
        <dbReference type="Proteomes" id="UP000276834"/>
    </source>
</evidence>
<evidence type="ECO:0000313" key="1">
    <source>
        <dbReference type="EMBL" id="RLV99587.1"/>
    </source>
</evidence>
<protein>
    <submittedName>
        <fullName evidence="1">Uncharacterized protein</fullName>
    </submittedName>
</protein>
<comment type="caution">
    <text evidence="1">The sequence shown here is derived from an EMBL/GenBank/DDBJ whole genome shotgun (WGS) entry which is preliminary data.</text>
</comment>
<sequence>MPLLTWIVLDQDAKVNCPFLLEARGFADDTEEAMKRQGSKKGRYKSKGYELSVNVFPVSEVQLEFGSTAFLVRE</sequence>
<dbReference type="EMBL" id="QUSF01000032">
    <property type="protein sequence ID" value="RLV99587.1"/>
    <property type="molecule type" value="Genomic_DNA"/>
</dbReference>
<reference evidence="1 2" key="1">
    <citation type="journal article" date="2018" name="Proc. R. Soc. B">
        <title>A non-coding region near Follistatin controls head colour polymorphism in the Gouldian finch.</title>
        <authorList>
            <person name="Toomey M.B."/>
            <person name="Marques C.I."/>
            <person name="Andrade P."/>
            <person name="Araujo P.M."/>
            <person name="Sabatino S."/>
            <person name="Gazda M.A."/>
            <person name="Afonso S."/>
            <person name="Lopes R.J."/>
            <person name="Corbo J.C."/>
            <person name="Carneiro M."/>
        </authorList>
    </citation>
    <scope>NUCLEOTIDE SEQUENCE [LARGE SCALE GENOMIC DNA]</scope>
    <source>
        <strain evidence="1">Red01</strain>
        <tissue evidence="1">Muscle</tissue>
    </source>
</reference>
<proteinExistence type="predicted"/>
<name>A0A3L8SB90_CHLGU</name>
<accession>A0A3L8SB90</accession>